<organism evidence="1 2">
    <name type="scientific">Pleurodeles waltl</name>
    <name type="common">Iberian ribbed newt</name>
    <dbReference type="NCBI Taxonomy" id="8319"/>
    <lineage>
        <taxon>Eukaryota</taxon>
        <taxon>Metazoa</taxon>
        <taxon>Chordata</taxon>
        <taxon>Craniata</taxon>
        <taxon>Vertebrata</taxon>
        <taxon>Euteleostomi</taxon>
        <taxon>Amphibia</taxon>
        <taxon>Batrachia</taxon>
        <taxon>Caudata</taxon>
        <taxon>Salamandroidea</taxon>
        <taxon>Salamandridae</taxon>
        <taxon>Pleurodelinae</taxon>
        <taxon>Pleurodeles</taxon>
    </lineage>
</organism>
<protein>
    <submittedName>
        <fullName evidence="1">Uncharacterized protein</fullName>
    </submittedName>
</protein>
<proteinExistence type="predicted"/>
<reference evidence="1" key="1">
    <citation type="journal article" date="2022" name="bioRxiv">
        <title>Sequencing and chromosome-scale assembly of the giantPleurodeles waltlgenome.</title>
        <authorList>
            <person name="Brown T."/>
            <person name="Elewa A."/>
            <person name="Iarovenko S."/>
            <person name="Subramanian E."/>
            <person name="Araus A.J."/>
            <person name="Petzold A."/>
            <person name="Susuki M."/>
            <person name="Suzuki K.-i.T."/>
            <person name="Hayashi T."/>
            <person name="Toyoda A."/>
            <person name="Oliveira C."/>
            <person name="Osipova E."/>
            <person name="Leigh N.D."/>
            <person name="Simon A."/>
            <person name="Yun M.H."/>
        </authorList>
    </citation>
    <scope>NUCLEOTIDE SEQUENCE</scope>
    <source>
        <strain evidence="1">20211129_DDA</strain>
        <tissue evidence="1">Liver</tissue>
    </source>
</reference>
<name>A0AAV7TU82_PLEWA</name>
<keyword evidence="2" id="KW-1185">Reference proteome</keyword>
<dbReference type="EMBL" id="JANPWB010000006">
    <property type="protein sequence ID" value="KAJ1179775.1"/>
    <property type="molecule type" value="Genomic_DNA"/>
</dbReference>
<comment type="caution">
    <text evidence="1">The sequence shown here is derived from an EMBL/GenBank/DDBJ whole genome shotgun (WGS) entry which is preliminary data.</text>
</comment>
<dbReference type="AlphaFoldDB" id="A0AAV7TU82"/>
<dbReference type="Proteomes" id="UP001066276">
    <property type="component" value="Chromosome 3_2"/>
</dbReference>
<gene>
    <name evidence="1" type="ORF">NDU88_005009</name>
</gene>
<evidence type="ECO:0000313" key="2">
    <source>
        <dbReference type="Proteomes" id="UP001066276"/>
    </source>
</evidence>
<accession>A0AAV7TU82</accession>
<evidence type="ECO:0000313" key="1">
    <source>
        <dbReference type="EMBL" id="KAJ1179775.1"/>
    </source>
</evidence>
<sequence length="207" mass="22570">MTLLRSYKSFWSLSEASAACVSTVVTRCSCVVTLDWKPAMSRNIDFVSSVRDVIMLSIPSSLRPTDDISYRIWSIVAPCEASAIAQDWLIGCSWDAGGGVLFCAELPRRVAVSLAYPGVCLMIRSMASPYYGHRGGGVQARRGLLSDRLCNQWADTPHGVRGGHYLGCHRLMHVLVRVSADVVMNVSRPWVTRQGEEGSGGGQCPEC</sequence>